<feature type="domain" description="VIT" evidence="3">
    <location>
        <begin position="12"/>
        <end position="142"/>
    </location>
</feature>
<evidence type="ECO:0000259" key="3">
    <source>
        <dbReference type="PROSITE" id="PS51468"/>
    </source>
</evidence>
<dbReference type="KEGG" id="pco:PHACADRAFT_142460"/>
<evidence type="ECO:0000313" key="4">
    <source>
        <dbReference type="EMBL" id="EKM57239.1"/>
    </source>
</evidence>
<dbReference type="SMART" id="SM00327">
    <property type="entry name" value="VWA"/>
    <property type="match status" value="1"/>
</dbReference>
<proteinExistence type="predicted"/>
<dbReference type="PROSITE" id="PS50234">
    <property type="entry name" value="VWFA"/>
    <property type="match status" value="1"/>
</dbReference>
<evidence type="ECO:0000313" key="5">
    <source>
        <dbReference type="Proteomes" id="UP000008370"/>
    </source>
</evidence>
<accession>K5WDW3</accession>
<evidence type="ECO:0000259" key="2">
    <source>
        <dbReference type="PROSITE" id="PS50234"/>
    </source>
</evidence>
<protein>
    <recommendedName>
        <fullName evidence="6">VWFA domain-containing protein</fullName>
    </recommendedName>
</protein>
<dbReference type="RefSeq" id="XP_007395057.1">
    <property type="nucleotide sequence ID" value="XM_007394995.1"/>
</dbReference>
<organism evidence="4 5">
    <name type="scientific">Phanerochaete carnosa (strain HHB-10118-sp)</name>
    <name type="common">White-rot fungus</name>
    <name type="synonym">Peniophora carnosa</name>
    <dbReference type="NCBI Taxonomy" id="650164"/>
    <lineage>
        <taxon>Eukaryota</taxon>
        <taxon>Fungi</taxon>
        <taxon>Dikarya</taxon>
        <taxon>Basidiomycota</taxon>
        <taxon>Agaricomycotina</taxon>
        <taxon>Agaricomycetes</taxon>
        <taxon>Polyporales</taxon>
        <taxon>Phanerochaetaceae</taxon>
        <taxon>Phanerochaete</taxon>
    </lineage>
</organism>
<evidence type="ECO:0008006" key="6">
    <source>
        <dbReference type="Google" id="ProtNLM"/>
    </source>
</evidence>
<dbReference type="InParanoid" id="K5WDW3"/>
<name>K5WDW3_PHACS</name>
<evidence type="ECO:0000256" key="1">
    <source>
        <dbReference type="SAM" id="MobiDB-lite"/>
    </source>
</evidence>
<feature type="region of interest" description="Disordered" evidence="1">
    <location>
        <begin position="656"/>
        <end position="690"/>
    </location>
</feature>
<dbReference type="PANTHER" id="PTHR45737:SF6">
    <property type="entry name" value="VON WILLEBRAND FACTOR A DOMAIN-CONTAINING PROTEIN 5A"/>
    <property type="match status" value="1"/>
</dbReference>
<keyword evidence="5" id="KW-1185">Reference proteome</keyword>
<dbReference type="SMART" id="SM00609">
    <property type="entry name" value="VIT"/>
    <property type="match status" value="1"/>
</dbReference>
<reference evidence="4 5" key="1">
    <citation type="journal article" date="2012" name="BMC Genomics">
        <title>Comparative genomics of the white-rot fungi, Phanerochaete carnosa and P. chrysosporium, to elucidate the genetic basis of the distinct wood types they colonize.</title>
        <authorList>
            <person name="Suzuki H."/>
            <person name="MacDonald J."/>
            <person name="Syed K."/>
            <person name="Salamov A."/>
            <person name="Hori C."/>
            <person name="Aerts A."/>
            <person name="Henrissat B."/>
            <person name="Wiebenga A."/>
            <person name="vanKuyk P.A."/>
            <person name="Barry K."/>
            <person name="Lindquist E."/>
            <person name="LaButti K."/>
            <person name="Lapidus A."/>
            <person name="Lucas S."/>
            <person name="Coutinho P."/>
            <person name="Gong Y."/>
            <person name="Samejima M."/>
            <person name="Mahadevan R."/>
            <person name="Abou-Zaid M."/>
            <person name="de Vries R.P."/>
            <person name="Igarashi K."/>
            <person name="Yadav J.S."/>
            <person name="Grigoriev I.V."/>
            <person name="Master E.R."/>
        </authorList>
    </citation>
    <scope>NUCLEOTIDE SEQUENCE [LARGE SCALE GENOMIC DNA]</scope>
    <source>
        <strain evidence="4 5">HHB-10118-sp</strain>
    </source>
</reference>
<dbReference type="Proteomes" id="UP000008370">
    <property type="component" value="Unassembled WGS sequence"/>
</dbReference>
<dbReference type="SUPFAM" id="SSF53300">
    <property type="entry name" value="vWA-like"/>
    <property type="match status" value="1"/>
</dbReference>
<dbReference type="Pfam" id="PF08487">
    <property type="entry name" value="VIT"/>
    <property type="match status" value="1"/>
</dbReference>
<feature type="compositionally biased region" description="Low complexity" evidence="1">
    <location>
        <begin position="656"/>
        <end position="665"/>
    </location>
</feature>
<dbReference type="PROSITE" id="PS51468">
    <property type="entry name" value="VIT"/>
    <property type="match status" value="1"/>
</dbReference>
<sequence>MQLHNTTNTRPCGIAHVLPDLSEAYLPLEKADIHADVIDVSAIVTITQHFWQCSSGGLQKARYVFPVPARAAVCGFKMTTEDGTVIAAVAKEKEEAKHEHEQAISQGRVTGLVEHVADDIFSISLGALPSCQMIQAHITASYVLDLMDEDACDQVRIQIPVYVGMRYGKLPDGMKGTYQIPPHRISISADVRVQGAVKNITSPTHPAVIVSDGNATHTSRNASYTSPEFLTQDFVLSVTADGLDAPRCFCQKAKNGTTAIQLNIVPKFNLPSIPKQEYIFLVDRSGSMKGDRIETAKKTLVMLLRALPSQDTHLNIFSFGTQCNSLWNQSVPYDEQTLGVATQHVDGMLADYGGTVIQSALQQVFASRRVDIPTACFVLTDGQAHNIDDTLGAVDHAVKAATLDAPLRVFTLGIGATTSTALCEGIARVGNGVCLMATASESIMGKCSKLLRASRTYILKNVTPDWGVRVEAYHTGNNELKGVLQAPAQVSSIYPGNRFIVFALVEDEKFTPPQEVVICAQRDGHGQIYRFSIPVQTVELPSDSQALIPTLAARRAIMDLDGSSKAQSSPDVKVTMVRLGTEYQLASKYTSFIAVDRRTMSEIADEQAWLVQRRPEAARAVLFYVSSSHARSQRGIVLTSPRVVMHCRDAQLQSTTVATTNSATSPGAPMPSAADRPQEATPSDDAPRFTDSRVLSLSDMPEFAITIEDKVLAMVRLQSFDGSFRGTDRLEALIGRRVLAECTLSVVSKVWATALAIAFLKKHMKDQLELLDGLVEKATDFISRTSNVDIETLLAHAETFVP</sequence>
<dbReference type="InterPro" id="IPR036465">
    <property type="entry name" value="vWFA_dom_sf"/>
</dbReference>
<dbReference type="InterPro" id="IPR002035">
    <property type="entry name" value="VWF_A"/>
</dbReference>
<dbReference type="InterPro" id="IPR013694">
    <property type="entry name" value="VIT"/>
</dbReference>
<dbReference type="Gene3D" id="3.40.50.410">
    <property type="entry name" value="von Willebrand factor, type A domain"/>
    <property type="match status" value="1"/>
</dbReference>
<dbReference type="AlphaFoldDB" id="K5WDW3"/>
<feature type="domain" description="VWFA" evidence="2">
    <location>
        <begin position="277"/>
        <end position="462"/>
    </location>
</feature>
<dbReference type="GeneID" id="18908560"/>
<dbReference type="PANTHER" id="PTHR45737">
    <property type="entry name" value="VON WILLEBRAND FACTOR A DOMAIN-CONTAINING PROTEIN 5A"/>
    <property type="match status" value="1"/>
</dbReference>
<gene>
    <name evidence="4" type="ORF">PHACADRAFT_142460</name>
</gene>
<dbReference type="OrthoDB" id="1729737at2759"/>
<dbReference type="STRING" id="650164.K5WDW3"/>
<dbReference type="Pfam" id="PF13768">
    <property type="entry name" value="VWA_3"/>
    <property type="match status" value="1"/>
</dbReference>
<dbReference type="HOGENOM" id="CLU_003826_0_0_1"/>
<dbReference type="EMBL" id="JH930471">
    <property type="protein sequence ID" value="EKM57239.1"/>
    <property type="molecule type" value="Genomic_DNA"/>
</dbReference>